<keyword evidence="3" id="KW-1185">Reference proteome</keyword>
<dbReference type="AlphaFoldDB" id="A0A7W3JMN4"/>
<evidence type="ECO:0000313" key="3">
    <source>
        <dbReference type="Proteomes" id="UP000526083"/>
    </source>
</evidence>
<dbReference type="Proteomes" id="UP000526083">
    <property type="component" value="Unassembled WGS sequence"/>
</dbReference>
<evidence type="ECO:0000313" key="2">
    <source>
        <dbReference type="EMBL" id="MBA8815647.1"/>
    </source>
</evidence>
<feature type="region of interest" description="Disordered" evidence="1">
    <location>
        <begin position="1"/>
        <end position="43"/>
    </location>
</feature>
<protein>
    <submittedName>
        <fullName evidence="2">Uncharacterized protein</fullName>
    </submittedName>
</protein>
<accession>A0A7W3JMN4</accession>
<sequence>MTGKQNAPSLGLGASAAISRRTSTNTVAESADTRVHSAHSVPSAVPTWLTSHRVDSTSGCASQRAAAALTSLAAPLTIEEQAKWERI</sequence>
<comment type="caution">
    <text evidence="2">The sequence shown here is derived from an EMBL/GenBank/DDBJ whole genome shotgun (WGS) entry which is preliminary data.</text>
</comment>
<evidence type="ECO:0000256" key="1">
    <source>
        <dbReference type="SAM" id="MobiDB-lite"/>
    </source>
</evidence>
<gene>
    <name evidence="2" type="ORF">FHX48_000699</name>
</gene>
<organism evidence="2 3">
    <name type="scientific">Microbacterium halimionae</name>
    <dbReference type="NCBI Taxonomy" id="1526413"/>
    <lineage>
        <taxon>Bacteria</taxon>
        <taxon>Bacillati</taxon>
        <taxon>Actinomycetota</taxon>
        <taxon>Actinomycetes</taxon>
        <taxon>Micrococcales</taxon>
        <taxon>Microbacteriaceae</taxon>
        <taxon>Microbacterium</taxon>
    </lineage>
</organism>
<reference evidence="2 3" key="1">
    <citation type="submission" date="2020-07" db="EMBL/GenBank/DDBJ databases">
        <title>Sequencing the genomes of 1000 actinobacteria strains.</title>
        <authorList>
            <person name="Klenk H.-P."/>
        </authorList>
    </citation>
    <scope>NUCLEOTIDE SEQUENCE [LARGE SCALE GENOMIC DNA]</scope>
    <source>
        <strain evidence="2 3">DSM 27576</strain>
    </source>
</reference>
<proteinExistence type="predicted"/>
<name>A0A7W3JMN4_9MICO</name>
<dbReference type="EMBL" id="JACGWY010000001">
    <property type="protein sequence ID" value="MBA8815647.1"/>
    <property type="molecule type" value="Genomic_DNA"/>
</dbReference>